<organism evidence="2 3">
    <name type="scientific">Hibiscus syriacus</name>
    <name type="common">Rose of Sharon</name>
    <dbReference type="NCBI Taxonomy" id="106335"/>
    <lineage>
        <taxon>Eukaryota</taxon>
        <taxon>Viridiplantae</taxon>
        <taxon>Streptophyta</taxon>
        <taxon>Embryophyta</taxon>
        <taxon>Tracheophyta</taxon>
        <taxon>Spermatophyta</taxon>
        <taxon>Magnoliopsida</taxon>
        <taxon>eudicotyledons</taxon>
        <taxon>Gunneridae</taxon>
        <taxon>Pentapetalae</taxon>
        <taxon>rosids</taxon>
        <taxon>malvids</taxon>
        <taxon>Malvales</taxon>
        <taxon>Malvaceae</taxon>
        <taxon>Malvoideae</taxon>
        <taxon>Hibiscus</taxon>
    </lineage>
</organism>
<dbReference type="Proteomes" id="UP000436088">
    <property type="component" value="Unassembled WGS sequence"/>
</dbReference>
<name>A0A6A2Y6Y5_HIBSY</name>
<gene>
    <name evidence="2" type="ORF">F3Y22_tig00112285pilonHSYRG00495</name>
</gene>
<comment type="caution">
    <text evidence="2">The sequence shown here is derived from an EMBL/GenBank/DDBJ whole genome shotgun (WGS) entry which is preliminary data.</text>
</comment>
<keyword evidence="3" id="KW-1185">Reference proteome</keyword>
<reference evidence="2" key="1">
    <citation type="submission" date="2019-09" db="EMBL/GenBank/DDBJ databases">
        <title>Draft genome information of white flower Hibiscus syriacus.</title>
        <authorList>
            <person name="Kim Y.-M."/>
        </authorList>
    </citation>
    <scope>NUCLEOTIDE SEQUENCE [LARGE SCALE GENOMIC DNA]</scope>
    <source>
        <strain evidence="2">YM2019G1</strain>
    </source>
</reference>
<keyword evidence="1" id="KW-0175">Coiled coil</keyword>
<evidence type="ECO:0000256" key="1">
    <source>
        <dbReference type="SAM" id="Coils"/>
    </source>
</evidence>
<feature type="coiled-coil region" evidence="1">
    <location>
        <begin position="159"/>
        <end position="186"/>
    </location>
</feature>
<proteinExistence type="predicted"/>
<dbReference type="EMBL" id="VEPZ02001542">
    <property type="protein sequence ID" value="KAE8668839.1"/>
    <property type="molecule type" value="Genomic_DNA"/>
</dbReference>
<dbReference type="AlphaFoldDB" id="A0A6A2Y6Y5"/>
<protein>
    <submittedName>
        <fullName evidence="2">Uncharacterized protein</fullName>
    </submittedName>
</protein>
<accession>A0A6A2Y6Y5</accession>
<evidence type="ECO:0000313" key="2">
    <source>
        <dbReference type="EMBL" id="KAE8668839.1"/>
    </source>
</evidence>
<sequence>MWSSKGFEELWRPQGSLGGGYDSGVVISGEDLEVIRFTRFCVFPYTVVALLYPSQARVYCGVVTSVRTQVMPTEAFAGALKFSGLIFVTFDRPWTYIGATGSPSEASFGATLATENLLTSDEAVIAAAAAKAVALARAAAKWALFTEAEMAGIVGDSPSEELELEEEELEQNSTKESDELEFTSDELKLLKEQLSGSIAVRSMHQTERKAKEQEQHKRVLSTTWFL</sequence>
<evidence type="ECO:0000313" key="3">
    <source>
        <dbReference type="Proteomes" id="UP000436088"/>
    </source>
</evidence>